<gene>
    <name evidence="2" type="ORF">V4C55_19440</name>
</gene>
<protein>
    <submittedName>
        <fullName evidence="2">Uncharacterized protein</fullName>
    </submittedName>
</protein>
<sequence>MNENELDKRFPEDPMWNVAQAIEGCVRAIRKARGKLNPEDCTPGTIEYEAVTMDFIDDCIRSLGGDPDAEDEEGDEGDEGQFGIGATG</sequence>
<keyword evidence="3" id="KW-1185">Reference proteome</keyword>
<evidence type="ECO:0000313" key="2">
    <source>
        <dbReference type="EMBL" id="MEM5287910.1"/>
    </source>
</evidence>
<dbReference type="EMBL" id="JAZHGC010000015">
    <property type="protein sequence ID" value="MEM5287910.1"/>
    <property type="molecule type" value="Genomic_DNA"/>
</dbReference>
<comment type="caution">
    <text evidence="2">The sequence shown here is derived from an EMBL/GenBank/DDBJ whole genome shotgun (WGS) entry which is preliminary data.</text>
</comment>
<feature type="compositionally biased region" description="Acidic residues" evidence="1">
    <location>
        <begin position="67"/>
        <end position="79"/>
    </location>
</feature>
<feature type="region of interest" description="Disordered" evidence="1">
    <location>
        <begin position="62"/>
        <end position="88"/>
    </location>
</feature>
<dbReference type="Proteomes" id="UP001494588">
    <property type="component" value="Unassembled WGS sequence"/>
</dbReference>
<name>A0ABU9QEP4_9BURK</name>
<dbReference type="RefSeq" id="WP_201651645.1">
    <property type="nucleotide sequence ID" value="NZ_CAJHCS010000013.1"/>
</dbReference>
<evidence type="ECO:0000313" key="3">
    <source>
        <dbReference type="Proteomes" id="UP001494588"/>
    </source>
</evidence>
<evidence type="ECO:0000256" key="1">
    <source>
        <dbReference type="SAM" id="MobiDB-lite"/>
    </source>
</evidence>
<proteinExistence type="predicted"/>
<organism evidence="2 3">
    <name type="scientific">Paraburkholderia sabiae</name>
    <dbReference type="NCBI Taxonomy" id="273251"/>
    <lineage>
        <taxon>Bacteria</taxon>
        <taxon>Pseudomonadati</taxon>
        <taxon>Pseudomonadota</taxon>
        <taxon>Betaproteobacteria</taxon>
        <taxon>Burkholderiales</taxon>
        <taxon>Burkholderiaceae</taxon>
        <taxon>Paraburkholderia</taxon>
    </lineage>
</organism>
<accession>A0ABU9QEP4</accession>
<reference evidence="2 3" key="1">
    <citation type="submission" date="2024-01" db="EMBL/GenBank/DDBJ databases">
        <title>The diversity of rhizobia nodulating Mimosa spp. in eleven states of Brazil covering several biomes is determined by host plant, location, and edaphic factors.</title>
        <authorList>
            <person name="Rouws L."/>
            <person name="Barauna A."/>
            <person name="Beukes C."/>
            <person name="De Faria S.M."/>
            <person name="Gross E."/>
            <person name="Dos Reis Junior F.B."/>
            <person name="Simon M."/>
            <person name="Maluk M."/>
            <person name="Odee D.W."/>
            <person name="Kenicer G."/>
            <person name="Young J.P.W."/>
            <person name="Reis V.M."/>
            <person name="Zilli J."/>
            <person name="James E.K."/>
        </authorList>
    </citation>
    <scope>NUCLEOTIDE SEQUENCE [LARGE SCALE GENOMIC DNA]</scope>
    <source>
        <strain evidence="2 3">JPY77</strain>
    </source>
</reference>